<reference evidence="3 4" key="1">
    <citation type="journal article" date="2016" name="Sci. Rep.">
        <title>Insights into Adaptations to a Near-Obligate Nematode Endoparasitic Lifestyle from the Finished Genome of Drechmeria coniospora.</title>
        <authorList>
            <person name="Zhang L."/>
            <person name="Zhou Z."/>
            <person name="Guo Q."/>
            <person name="Fokkens L."/>
            <person name="Miskei M."/>
            <person name="Pocsi I."/>
            <person name="Zhang W."/>
            <person name="Chen M."/>
            <person name="Wang L."/>
            <person name="Sun Y."/>
            <person name="Donzelli B.G."/>
            <person name="Gibson D.M."/>
            <person name="Nelson D.R."/>
            <person name="Luo J.G."/>
            <person name="Rep M."/>
            <person name="Liu H."/>
            <person name="Yang S."/>
            <person name="Wang J."/>
            <person name="Krasnoff S.B."/>
            <person name="Xu Y."/>
            <person name="Molnar I."/>
            <person name="Lin M."/>
        </authorList>
    </citation>
    <scope>NUCLEOTIDE SEQUENCE [LARGE SCALE GENOMIC DNA]</scope>
    <source>
        <strain evidence="3 4">ARSEF 6962</strain>
    </source>
</reference>
<proteinExistence type="predicted"/>
<dbReference type="STRING" id="98403.A0A151GNJ1"/>
<dbReference type="PRINTS" id="PR00837">
    <property type="entry name" value="V5TPXLIKE"/>
</dbReference>
<evidence type="ECO:0000259" key="2">
    <source>
        <dbReference type="SMART" id="SM00198"/>
    </source>
</evidence>
<protein>
    <recommendedName>
        <fullName evidence="2">SCP domain-containing protein</fullName>
    </recommendedName>
</protein>
<comment type="caution">
    <text evidence="3">The sequence shown here is derived from an EMBL/GenBank/DDBJ whole genome shotgun (WGS) entry which is preliminary data.</text>
</comment>
<accession>A0A151GNJ1</accession>
<keyword evidence="1" id="KW-0732">Signal</keyword>
<evidence type="ECO:0000256" key="1">
    <source>
        <dbReference type="SAM" id="SignalP"/>
    </source>
</evidence>
<dbReference type="EMBL" id="LAYC01000002">
    <property type="protein sequence ID" value="KYK58562.1"/>
    <property type="molecule type" value="Genomic_DNA"/>
</dbReference>
<keyword evidence="4" id="KW-1185">Reference proteome</keyword>
<dbReference type="RefSeq" id="XP_040657914.1">
    <property type="nucleotide sequence ID" value="XM_040802881.1"/>
</dbReference>
<dbReference type="GeneID" id="63718222"/>
<dbReference type="SUPFAM" id="SSF55797">
    <property type="entry name" value="PR-1-like"/>
    <property type="match status" value="2"/>
</dbReference>
<dbReference type="InterPro" id="IPR014044">
    <property type="entry name" value="CAP_dom"/>
</dbReference>
<feature type="domain" description="SCP" evidence="2">
    <location>
        <begin position="24"/>
        <end position="203"/>
    </location>
</feature>
<feature type="chain" id="PRO_5007580824" description="SCP domain-containing protein" evidence="1">
    <location>
        <begin position="20"/>
        <end position="217"/>
    </location>
</feature>
<sequence>MRLLTGIVALGLLPHRGTPSTLSEDLSYSINALNQARQAKRLASLSWDPNLAAYAQYWANAMATGQQPFAHATGRYRPSQGENLYARASGQCDGAYDTPMLTAMHAWLAQASLYNDEPVRTGHEHWLHWCKPLPLLAGARSTRLPRPSKGTSWPPAGLLLTEPPAQCMWSTTTHVGCARAYSISEPYKVYNVCRFFPAGNMWVAPSHRTGHAVGDDG</sequence>
<organism evidence="3 4">
    <name type="scientific">Drechmeria coniospora</name>
    <name type="common">Nematophagous fungus</name>
    <name type="synonym">Meria coniospora</name>
    <dbReference type="NCBI Taxonomy" id="98403"/>
    <lineage>
        <taxon>Eukaryota</taxon>
        <taxon>Fungi</taxon>
        <taxon>Dikarya</taxon>
        <taxon>Ascomycota</taxon>
        <taxon>Pezizomycotina</taxon>
        <taxon>Sordariomycetes</taxon>
        <taxon>Hypocreomycetidae</taxon>
        <taxon>Hypocreales</taxon>
        <taxon>Ophiocordycipitaceae</taxon>
        <taxon>Drechmeria</taxon>
    </lineage>
</organism>
<evidence type="ECO:0000313" key="4">
    <source>
        <dbReference type="Proteomes" id="UP000076580"/>
    </source>
</evidence>
<dbReference type="AlphaFoldDB" id="A0A151GNJ1"/>
<dbReference type="InterPro" id="IPR001283">
    <property type="entry name" value="CRISP-related"/>
</dbReference>
<dbReference type="PANTHER" id="PTHR10334">
    <property type="entry name" value="CYSTEINE-RICH SECRETORY PROTEIN-RELATED"/>
    <property type="match status" value="1"/>
</dbReference>
<evidence type="ECO:0000313" key="3">
    <source>
        <dbReference type="EMBL" id="KYK58562.1"/>
    </source>
</evidence>
<dbReference type="Gene3D" id="3.40.33.10">
    <property type="entry name" value="CAP"/>
    <property type="match status" value="1"/>
</dbReference>
<dbReference type="InterPro" id="IPR035940">
    <property type="entry name" value="CAP_sf"/>
</dbReference>
<name>A0A151GNJ1_DRECN</name>
<feature type="signal peptide" evidence="1">
    <location>
        <begin position="1"/>
        <end position="19"/>
    </location>
</feature>
<dbReference type="InParanoid" id="A0A151GNJ1"/>
<dbReference type="Proteomes" id="UP000076580">
    <property type="component" value="Chromosome 02"/>
</dbReference>
<dbReference type="SMART" id="SM00198">
    <property type="entry name" value="SCP"/>
    <property type="match status" value="1"/>
</dbReference>
<gene>
    <name evidence="3" type="ORF">DCS_05579</name>
</gene>
<dbReference type="Pfam" id="PF00188">
    <property type="entry name" value="CAP"/>
    <property type="match status" value="1"/>
</dbReference>
<dbReference type="CDD" id="cd05380">
    <property type="entry name" value="CAP_euk"/>
    <property type="match status" value="1"/>
</dbReference>